<dbReference type="InterPro" id="IPR008269">
    <property type="entry name" value="Lon_proteolytic"/>
</dbReference>
<dbReference type="SUPFAM" id="SSF54211">
    <property type="entry name" value="Ribosomal protein S5 domain 2-like"/>
    <property type="match status" value="1"/>
</dbReference>
<accession>A0AA35T0V0</accession>
<evidence type="ECO:0000256" key="3">
    <source>
        <dbReference type="ARBA" id="ARBA00022801"/>
    </source>
</evidence>
<dbReference type="Gene3D" id="3.30.230.10">
    <property type="match status" value="1"/>
</dbReference>
<evidence type="ECO:0000256" key="5">
    <source>
        <dbReference type="ARBA" id="ARBA00022840"/>
    </source>
</evidence>
<dbReference type="EMBL" id="CASHTH010003016">
    <property type="protein sequence ID" value="CAI8038917.1"/>
    <property type="molecule type" value="Genomic_DNA"/>
</dbReference>
<dbReference type="PROSITE" id="PS01046">
    <property type="entry name" value="LON_SER"/>
    <property type="match status" value="1"/>
</dbReference>
<dbReference type="FunFam" id="3.30.230.10:FF:000019">
    <property type="entry name" value="Lon protease homolog 2, peroxisomal"/>
    <property type="match status" value="1"/>
</dbReference>
<evidence type="ECO:0000313" key="9">
    <source>
        <dbReference type="Proteomes" id="UP001174909"/>
    </source>
</evidence>
<sequence>MLGDILGPQKFEHEVSERLTRPGVAVGLAWTGMGGEILFIEASRMPGSGELTLTGQLGDVMKESAQIAFNWLRSNASRYGVQCDVPKETDLHIHFPAGAIGKDGPSAGVAIAVALVSLYSRRCVRSDTAMTGEITLRGLVLPVGGIKEKLLAAQRAGIRHVVLPKRNEKDLVELPVNVKNQLEVSLVSTVEEALTKTFDGGLAPISKL</sequence>
<gene>
    <name evidence="8" type="ORF">GBAR_LOCUS21671</name>
</gene>
<dbReference type="GO" id="GO:0004252">
    <property type="term" value="F:serine-type endopeptidase activity"/>
    <property type="evidence" value="ECO:0007669"/>
    <property type="project" value="UniProtKB-UniRule"/>
</dbReference>
<feature type="domain" description="Lon proteolytic" evidence="7">
    <location>
        <begin position="19"/>
        <end position="200"/>
    </location>
</feature>
<dbReference type="InterPro" id="IPR014721">
    <property type="entry name" value="Ribsml_uS5_D2-typ_fold_subgr"/>
</dbReference>
<dbReference type="InterPro" id="IPR020568">
    <property type="entry name" value="Ribosomal_Su5_D2-typ_SF"/>
</dbReference>
<evidence type="ECO:0000256" key="4">
    <source>
        <dbReference type="ARBA" id="ARBA00022825"/>
    </source>
</evidence>
<name>A0AA35T0V0_GEOBA</name>
<keyword evidence="9" id="KW-1185">Reference proteome</keyword>
<dbReference type="PANTHER" id="PTHR10046">
    <property type="entry name" value="ATP DEPENDENT LON PROTEASE FAMILY MEMBER"/>
    <property type="match status" value="1"/>
</dbReference>
<protein>
    <submittedName>
        <fullName evidence="8">Lon protease homolog 2, peroxisomal</fullName>
    </submittedName>
</protein>
<proteinExistence type="inferred from homology"/>
<keyword evidence="3 6" id="KW-0378">Hydrolase</keyword>
<dbReference type="PROSITE" id="PS51786">
    <property type="entry name" value="LON_PROTEOLYTIC"/>
    <property type="match status" value="1"/>
</dbReference>
<keyword evidence="4 6" id="KW-0720">Serine protease</keyword>
<dbReference type="AlphaFoldDB" id="A0AA35T0V0"/>
<evidence type="ECO:0000256" key="1">
    <source>
        <dbReference type="ARBA" id="ARBA00022670"/>
    </source>
</evidence>
<dbReference type="GO" id="GO:0030163">
    <property type="term" value="P:protein catabolic process"/>
    <property type="evidence" value="ECO:0007669"/>
    <property type="project" value="InterPro"/>
</dbReference>
<comment type="caution">
    <text evidence="8">The sequence shown here is derived from an EMBL/GenBank/DDBJ whole genome shotgun (WGS) entry which is preliminary data.</text>
</comment>
<reference evidence="8" key="1">
    <citation type="submission" date="2023-03" db="EMBL/GenBank/DDBJ databases">
        <authorList>
            <person name="Steffen K."/>
            <person name="Cardenas P."/>
        </authorList>
    </citation>
    <scope>NUCLEOTIDE SEQUENCE</scope>
</reference>
<keyword evidence="2" id="KW-0547">Nucleotide-binding</keyword>
<feature type="active site" evidence="6">
    <location>
        <position position="149"/>
    </location>
</feature>
<dbReference type="Pfam" id="PF05362">
    <property type="entry name" value="Lon_C"/>
    <property type="match status" value="1"/>
</dbReference>
<dbReference type="GO" id="GO:0006508">
    <property type="term" value="P:proteolysis"/>
    <property type="evidence" value="ECO:0007669"/>
    <property type="project" value="UniProtKB-KW"/>
</dbReference>
<organism evidence="8 9">
    <name type="scientific">Geodia barretti</name>
    <name type="common">Barrett's horny sponge</name>
    <dbReference type="NCBI Taxonomy" id="519541"/>
    <lineage>
        <taxon>Eukaryota</taxon>
        <taxon>Metazoa</taxon>
        <taxon>Porifera</taxon>
        <taxon>Demospongiae</taxon>
        <taxon>Heteroscleromorpha</taxon>
        <taxon>Tetractinellida</taxon>
        <taxon>Astrophorina</taxon>
        <taxon>Geodiidae</taxon>
        <taxon>Geodia</taxon>
    </lineage>
</organism>
<dbReference type="PRINTS" id="PR00830">
    <property type="entry name" value="ENDOLAPTASE"/>
</dbReference>
<comment type="similarity">
    <text evidence="6">Belongs to the peptidase S16 family.</text>
</comment>
<evidence type="ECO:0000313" key="8">
    <source>
        <dbReference type="EMBL" id="CAI8038917.1"/>
    </source>
</evidence>
<dbReference type="GO" id="GO:0004176">
    <property type="term" value="F:ATP-dependent peptidase activity"/>
    <property type="evidence" value="ECO:0007669"/>
    <property type="project" value="UniProtKB-UniRule"/>
</dbReference>
<dbReference type="InterPro" id="IPR008268">
    <property type="entry name" value="Peptidase_S16_AS"/>
</dbReference>
<keyword evidence="5" id="KW-0067">ATP-binding</keyword>
<evidence type="ECO:0000259" key="7">
    <source>
        <dbReference type="PROSITE" id="PS51786"/>
    </source>
</evidence>
<dbReference type="InterPro" id="IPR027065">
    <property type="entry name" value="Lon_Prtase"/>
</dbReference>
<dbReference type="GO" id="GO:0005524">
    <property type="term" value="F:ATP binding"/>
    <property type="evidence" value="ECO:0007669"/>
    <property type="project" value="UniProtKB-KW"/>
</dbReference>
<dbReference type="Proteomes" id="UP001174909">
    <property type="component" value="Unassembled WGS sequence"/>
</dbReference>
<feature type="active site" evidence="6">
    <location>
        <position position="106"/>
    </location>
</feature>
<evidence type="ECO:0000256" key="2">
    <source>
        <dbReference type="ARBA" id="ARBA00022741"/>
    </source>
</evidence>
<evidence type="ECO:0000256" key="6">
    <source>
        <dbReference type="PROSITE-ProRule" id="PRU01122"/>
    </source>
</evidence>
<keyword evidence="1 6" id="KW-0645">Protease</keyword>